<keyword evidence="3" id="KW-1185">Reference proteome</keyword>
<accession>A0A7G2CGI0</accession>
<dbReference type="AlphaFoldDB" id="A0A7G2CGI0"/>
<feature type="compositionally biased region" description="Basic and acidic residues" evidence="1">
    <location>
        <begin position="1"/>
        <end position="12"/>
    </location>
</feature>
<dbReference type="VEuPathDB" id="TriTrypDB:ADEAN_000610000"/>
<evidence type="ECO:0000313" key="2">
    <source>
        <dbReference type="EMBL" id="CAD2218609.1"/>
    </source>
</evidence>
<proteinExistence type="predicted"/>
<organism evidence="2 3">
    <name type="scientific">Angomonas deanei</name>
    <dbReference type="NCBI Taxonomy" id="59799"/>
    <lineage>
        <taxon>Eukaryota</taxon>
        <taxon>Discoba</taxon>
        <taxon>Euglenozoa</taxon>
        <taxon>Kinetoplastea</taxon>
        <taxon>Metakinetoplastina</taxon>
        <taxon>Trypanosomatida</taxon>
        <taxon>Trypanosomatidae</taxon>
        <taxon>Strigomonadinae</taxon>
        <taxon>Angomonas</taxon>
    </lineage>
</organism>
<sequence length="450" mass="48496">MASKGGKTDTKITNKGVDRKHKRVAGPPGRDAVHPAAVLSLANLAGTVIPHGVVGVGQPRVVHAGTFAGDLGVGDNGRVVIVPGRCGGRGLRGHFQVCRTFAHFLVKARHGKLEVVVSVGCRRDVAEFARPQQLDRSCLGPASQYKISSIHARVLTRDSIEGTAQRHTSGGGVVVDVGARRKRWRRRCRRRRGGVRRVIGGKVGHKRDARDARGGDHTRHLHTSRLHHLRSGCLVEEFANDVDGKLSLRRGTNGAVGENVASLIHAHLYGASQYAAGGDFEGKGILAVFERGSGRGRGGRRRGGRGSRGRGGRLRERVEDAEGNVGVAHWHVITVYANRVKGVALRRWSGKGELGSRRRNVELSCRLRGPYHHVALPVACIPDCRGVRGDAGREHGVVELTVLAGRRLFMQIHGHITTAANGVGLHALNVEGDVGGSVFRHCRRTVRIPR</sequence>
<feature type="compositionally biased region" description="Basic residues" evidence="1">
    <location>
        <begin position="297"/>
        <end position="312"/>
    </location>
</feature>
<name>A0A7G2CGI0_9TRYP</name>
<evidence type="ECO:0000256" key="1">
    <source>
        <dbReference type="SAM" id="MobiDB-lite"/>
    </source>
</evidence>
<protein>
    <submittedName>
        <fullName evidence="2">Uncharacterized protein</fullName>
    </submittedName>
</protein>
<dbReference type="Proteomes" id="UP000515908">
    <property type="component" value="Chromosome 11"/>
</dbReference>
<evidence type="ECO:0000313" key="3">
    <source>
        <dbReference type="Proteomes" id="UP000515908"/>
    </source>
</evidence>
<feature type="region of interest" description="Disordered" evidence="1">
    <location>
        <begin position="1"/>
        <end position="31"/>
    </location>
</feature>
<dbReference type="EMBL" id="LR877155">
    <property type="protein sequence ID" value="CAD2218609.1"/>
    <property type="molecule type" value="Genomic_DNA"/>
</dbReference>
<reference evidence="2 3" key="1">
    <citation type="submission" date="2020-08" db="EMBL/GenBank/DDBJ databases">
        <authorList>
            <person name="Newling K."/>
            <person name="Davey J."/>
            <person name="Forrester S."/>
        </authorList>
    </citation>
    <scope>NUCLEOTIDE SEQUENCE [LARGE SCALE GENOMIC DNA]</scope>
    <source>
        <strain evidence="3">Crithidia deanei Carvalho (ATCC PRA-265)</strain>
    </source>
</reference>
<feature type="region of interest" description="Disordered" evidence="1">
    <location>
        <begin position="294"/>
        <end position="314"/>
    </location>
</feature>
<gene>
    <name evidence="2" type="ORF">ADEAN_000610000</name>
</gene>